<dbReference type="Proteomes" id="UP000253551">
    <property type="component" value="Unassembled WGS sequence"/>
</dbReference>
<dbReference type="STRING" id="4846.A0A367K5R9"/>
<keyword evidence="2" id="KW-1185">Reference proteome</keyword>
<dbReference type="OrthoDB" id="10260614at2759"/>
<comment type="caution">
    <text evidence="1">The sequence shown here is derived from an EMBL/GenBank/DDBJ whole genome shotgun (WGS) entry which is preliminary data.</text>
</comment>
<name>A0A367K5R9_RHIST</name>
<organism evidence="1 2">
    <name type="scientific">Rhizopus stolonifer</name>
    <name type="common">Rhizopus nigricans</name>
    <dbReference type="NCBI Taxonomy" id="4846"/>
    <lineage>
        <taxon>Eukaryota</taxon>
        <taxon>Fungi</taxon>
        <taxon>Fungi incertae sedis</taxon>
        <taxon>Mucoromycota</taxon>
        <taxon>Mucoromycotina</taxon>
        <taxon>Mucoromycetes</taxon>
        <taxon>Mucorales</taxon>
        <taxon>Mucorineae</taxon>
        <taxon>Rhizopodaceae</taxon>
        <taxon>Rhizopus</taxon>
    </lineage>
</organism>
<reference evidence="1 2" key="1">
    <citation type="journal article" date="2018" name="G3 (Bethesda)">
        <title>Phylogenetic and Phylogenomic Definition of Rhizopus Species.</title>
        <authorList>
            <person name="Gryganskyi A.P."/>
            <person name="Golan J."/>
            <person name="Dolatabadi S."/>
            <person name="Mondo S."/>
            <person name="Robb S."/>
            <person name="Idnurm A."/>
            <person name="Muszewska A."/>
            <person name="Steczkiewicz K."/>
            <person name="Masonjones S."/>
            <person name="Liao H.L."/>
            <person name="Gajdeczka M.T."/>
            <person name="Anike F."/>
            <person name="Vuek A."/>
            <person name="Anishchenko I.M."/>
            <person name="Voigt K."/>
            <person name="de Hoog G.S."/>
            <person name="Smith M.E."/>
            <person name="Heitman J."/>
            <person name="Vilgalys R."/>
            <person name="Stajich J.E."/>
        </authorList>
    </citation>
    <scope>NUCLEOTIDE SEQUENCE [LARGE SCALE GENOMIC DNA]</scope>
    <source>
        <strain evidence="1 2">LSU 92-RS-03</strain>
    </source>
</reference>
<dbReference type="EMBL" id="PJQM01002164">
    <property type="protein sequence ID" value="RCH97602.1"/>
    <property type="molecule type" value="Genomic_DNA"/>
</dbReference>
<evidence type="ECO:0000313" key="1">
    <source>
        <dbReference type="EMBL" id="RCH97602.1"/>
    </source>
</evidence>
<proteinExistence type="predicted"/>
<dbReference type="AlphaFoldDB" id="A0A367K5R9"/>
<protein>
    <submittedName>
        <fullName evidence="1">Uncharacterized protein</fullName>
    </submittedName>
</protein>
<evidence type="ECO:0000313" key="2">
    <source>
        <dbReference type="Proteomes" id="UP000253551"/>
    </source>
</evidence>
<sequence>AVIHERGEKRTPWWQNPVYRDTPLGYLQSFYTKKHKWYQDWKAYYTQQLPWPLTPCTEAKKTVATIMVLYTTACLVRATLIRPKRIMLTQWSVSMLGLGLCGSSVHDRLGREQFVAFWVSLCLGAHTTSQITRHFYPRPLSPTLFSMGTSATYGLFAADMVHQDCSFARYTLPAVMSVDITGILLRWHWVDHFVSHTASNVNLTSSI</sequence>
<feature type="non-terminal residue" evidence="1">
    <location>
        <position position="1"/>
    </location>
</feature>
<gene>
    <name evidence="1" type="ORF">CU098_001926</name>
</gene>
<accession>A0A367K5R9</accession>